<feature type="transmembrane region" description="Helical" evidence="10">
    <location>
        <begin position="308"/>
        <end position="326"/>
    </location>
</feature>
<evidence type="ECO:0000256" key="6">
    <source>
        <dbReference type="ARBA" id="ARBA00022475"/>
    </source>
</evidence>
<keyword evidence="8 10" id="KW-1133">Transmembrane helix</keyword>
<proteinExistence type="inferred from homology"/>
<dbReference type="InterPro" id="IPR004812">
    <property type="entry name" value="Efflux_drug-R_Bcr/CmlA"/>
</dbReference>
<dbReference type="CDD" id="cd17320">
    <property type="entry name" value="MFS_MdfA_MDR_like"/>
    <property type="match status" value="1"/>
</dbReference>
<evidence type="ECO:0000256" key="5">
    <source>
        <dbReference type="ARBA" id="ARBA00022448"/>
    </source>
</evidence>
<dbReference type="PANTHER" id="PTHR23501">
    <property type="entry name" value="MAJOR FACILITATOR SUPERFAMILY"/>
    <property type="match status" value="1"/>
</dbReference>
<feature type="transmembrane region" description="Helical" evidence="10">
    <location>
        <begin position="373"/>
        <end position="396"/>
    </location>
</feature>
<dbReference type="SUPFAM" id="SSF103473">
    <property type="entry name" value="MFS general substrate transporter"/>
    <property type="match status" value="1"/>
</dbReference>
<dbReference type="RefSeq" id="WP_295452916.1">
    <property type="nucleotide sequence ID" value="NZ_BAABWU010000002.1"/>
</dbReference>
<gene>
    <name evidence="12" type="ORF">NBRC116598_10030</name>
</gene>
<dbReference type="InterPro" id="IPR020846">
    <property type="entry name" value="MFS_dom"/>
</dbReference>
<dbReference type="Proteomes" id="UP001441944">
    <property type="component" value="Unassembled WGS sequence"/>
</dbReference>
<dbReference type="InterPro" id="IPR005829">
    <property type="entry name" value="Sugar_transporter_CS"/>
</dbReference>
<dbReference type="Pfam" id="PF07690">
    <property type="entry name" value="MFS_1"/>
    <property type="match status" value="1"/>
</dbReference>
<dbReference type="PRINTS" id="PR01035">
    <property type="entry name" value="TCRTETA"/>
</dbReference>
<dbReference type="InterPro" id="IPR001958">
    <property type="entry name" value="Tet-R_TetA/multi-R_MdtG-like"/>
</dbReference>
<accession>A0ABQ0AI98</accession>
<reference evidence="12 13" key="1">
    <citation type="submission" date="2024-04" db="EMBL/GenBank/DDBJ databases">
        <title>Draft genome sequence of Pseudophaeobacter arcticus NBRC 116598.</title>
        <authorList>
            <person name="Miyakawa T."/>
            <person name="Kusuya Y."/>
            <person name="Miura T."/>
        </authorList>
    </citation>
    <scope>NUCLEOTIDE SEQUENCE [LARGE SCALE GENOMIC DNA]</scope>
    <source>
        <strain evidence="12 13">SU-CL00105</strain>
    </source>
</reference>
<dbReference type="PROSITE" id="PS00216">
    <property type="entry name" value="SUGAR_TRANSPORT_1"/>
    <property type="match status" value="1"/>
</dbReference>
<dbReference type="EMBL" id="BAABWU010000002">
    <property type="protein sequence ID" value="GAA6195559.1"/>
    <property type="molecule type" value="Genomic_DNA"/>
</dbReference>
<dbReference type="NCBIfam" id="TIGR00710">
    <property type="entry name" value="efflux_Bcr_CflA"/>
    <property type="match status" value="1"/>
</dbReference>
<keyword evidence="5 10" id="KW-0813">Transport</keyword>
<evidence type="ECO:0000256" key="7">
    <source>
        <dbReference type="ARBA" id="ARBA00022692"/>
    </source>
</evidence>
<evidence type="ECO:0000256" key="2">
    <source>
        <dbReference type="ARBA" id="ARBA00004651"/>
    </source>
</evidence>
<feature type="domain" description="Major facilitator superfamily (MFS) profile" evidence="11">
    <location>
        <begin position="16"/>
        <end position="399"/>
    </location>
</feature>
<evidence type="ECO:0000256" key="3">
    <source>
        <dbReference type="ARBA" id="ARBA00006236"/>
    </source>
</evidence>
<keyword evidence="7 10" id="KW-0812">Transmembrane</keyword>
<comment type="caution">
    <text evidence="12">The sequence shown here is derived from an EMBL/GenBank/DDBJ whole genome shotgun (WGS) entry which is preliminary data.</text>
</comment>
<feature type="transmembrane region" description="Helical" evidence="10">
    <location>
        <begin position="139"/>
        <end position="161"/>
    </location>
</feature>
<organism evidence="12 13">
    <name type="scientific">Pseudophaeobacter arcticus</name>
    <dbReference type="NCBI Taxonomy" id="385492"/>
    <lineage>
        <taxon>Bacteria</taxon>
        <taxon>Pseudomonadati</taxon>
        <taxon>Pseudomonadota</taxon>
        <taxon>Alphaproteobacteria</taxon>
        <taxon>Rhodobacterales</taxon>
        <taxon>Paracoccaceae</taxon>
        <taxon>Pseudophaeobacter</taxon>
    </lineage>
</organism>
<feature type="transmembrane region" description="Helical" evidence="10">
    <location>
        <begin position="82"/>
        <end position="101"/>
    </location>
</feature>
<evidence type="ECO:0000256" key="4">
    <source>
        <dbReference type="ARBA" id="ARBA00007520"/>
    </source>
</evidence>
<feature type="transmembrane region" description="Helical" evidence="10">
    <location>
        <begin position="216"/>
        <end position="240"/>
    </location>
</feature>
<feature type="transmembrane region" description="Helical" evidence="10">
    <location>
        <begin position="52"/>
        <end position="70"/>
    </location>
</feature>
<keyword evidence="13" id="KW-1185">Reference proteome</keyword>
<feature type="transmembrane region" description="Helical" evidence="10">
    <location>
        <begin position="107"/>
        <end position="127"/>
    </location>
</feature>
<dbReference type="PROSITE" id="PS50850">
    <property type="entry name" value="MFS"/>
    <property type="match status" value="1"/>
</dbReference>
<evidence type="ECO:0000259" key="11">
    <source>
        <dbReference type="PROSITE" id="PS50850"/>
    </source>
</evidence>
<protein>
    <recommendedName>
        <fullName evidence="10">Bcr/CflA family efflux transporter</fullName>
    </recommendedName>
</protein>
<feature type="transmembrane region" description="Helical" evidence="10">
    <location>
        <begin position="167"/>
        <end position="189"/>
    </location>
</feature>
<feature type="transmembrane region" description="Helical" evidence="10">
    <location>
        <begin position="252"/>
        <end position="270"/>
    </location>
</feature>
<comment type="similarity">
    <text evidence="3 10">Belongs to the major facilitator superfamily. Bcr/CmlA family.</text>
</comment>
<evidence type="ECO:0000256" key="9">
    <source>
        <dbReference type="ARBA" id="ARBA00023136"/>
    </source>
</evidence>
<dbReference type="Gene3D" id="1.20.1720.10">
    <property type="entry name" value="Multidrug resistance protein D"/>
    <property type="match status" value="1"/>
</dbReference>
<dbReference type="PANTHER" id="PTHR23501:SF169">
    <property type="entry name" value="SLR0616 PROTEIN"/>
    <property type="match status" value="1"/>
</dbReference>
<comment type="subcellular location">
    <subcellularLocation>
        <location evidence="10">Cell inner membrane</location>
        <topology evidence="10">Multi-pass membrane protein</topology>
    </subcellularLocation>
    <subcellularLocation>
        <location evidence="2">Cell membrane</location>
        <topology evidence="2">Multi-pass membrane protein</topology>
    </subcellularLocation>
</comment>
<evidence type="ECO:0000256" key="1">
    <source>
        <dbReference type="ARBA" id="ARBA00003279"/>
    </source>
</evidence>
<keyword evidence="9 10" id="KW-0472">Membrane</keyword>
<evidence type="ECO:0000313" key="13">
    <source>
        <dbReference type="Proteomes" id="UP001441944"/>
    </source>
</evidence>
<sequence>MQNSPSSPKRVLSKPHIATLILLAGLSALGMNLHLAALPSMSSHFEVDYRVMQLSVSLYLAGNAVVQIFVGPISDQMGRRPVLLASMALFLVATVGCIFATNVEVFFFFRVAQTVVAATMVLSRAAVRDMYDTNDAASMIGYVTMGMAIVPMIGPAIGGFLDQWMGWTAVFWALFLMGALTLAITYFDFGETAHKSGKTLGAQFAEYPELLCSPRFWGYSLASGLASGSFFAYLGGAPFLGTEIYGLSSAEIGIYLSAPAVGYFVGNFLSGRFSGRVGINRMVLWGCIINGVGVLVSLIIALAGADTFLTFFGFMCFVGLGNGMAIPNGTTGAISVRPHLAGTASGLSGAIMIGAGAALSAYAGFLLKPDSTAVPLLLLMFATAIAGLVAILLVILREKQLNS</sequence>
<keyword evidence="6" id="KW-1003">Cell membrane</keyword>
<feature type="transmembrane region" description="Helical" evidence="10">
    <location>
        <begin position="347"/>
        <end position="367"/>
    </location>
</feature>
<dbReference type="InterPro" id="IPR011701">
    <property type="entry name" value="MFS"/>
</dbReference>
<keyword evidence="10" id="KW-0997">Cell inner membrane</keyword>
<evidence type="ECO:0000256" key="8">
    <source>
        <dbReference type="ARBA" id="ARBA00022989"/>
    </source>
</evidence>
<dbReference type="InterPro" id="IPR036259">
    <property type="entry name" value="MFS_trans_sf"/>
</dbReference>
<name>A0ABQ0AI98_9RHOB</name>
<evidence type="ECO:0000313" key="12">
    <source>
        <dbReference type="EMBL" id="GAA6195559.1"/>
    </source>
</evidence>
<feature type="transmembrane region" description="Helical" evidence="10">
    <location>
        <begin position="282"/>
        <end position="302"/>
    </location>
</feature>
<comment type="caution">
    <text evidence="10">Lacks conserved residue(s) required for the propagation of feature annotation.</text>
</comment>
<comment type="similarity">
    <text evidence="4">Belongs to the major facilitator superfamily. TCR/Tet family.</text>
</comment>
<evidence type="ECO:0000256" key="10">
    <source>
        <dbReference type="RuleBase" id="RU365088"/>
    </source>
</evidence>
<comment type="function">
    <text evidence="1">Resistance to tetracycline by an active tetracycline efflux. This is an energy-dependent process that decreases the accumulation of the antibiotic in whole cells. This protein functions as a metal-tetracycline/H(+) antiporter.</text>
</comment>